<dbReference type="AlphaFoldDB" id="A0A3D8J5J9"/>
<keyword evidence="2" id="KW-1185">Reference proteome</keyword>
<gene>
    <name evidence="1" type="ORF">CQA66_05025</name>
</gene>
<proteinExistence type="predicted"/>
<comment type="caution">
    <text evidence="1">The sequence shown here is derived from an EMBL/GenBank/DDBJ whole genome shotgun (WGS) entry which is preliminary data.</text>
</comment>
<dbReference type="Proteomes" id="UP000256424">
    <property type="component" value="Unassembled WGS sequence"/>
</dbReference>
<evidence type="ECO:0000313" key="1">
    <source>
        <dbReference type="EMBL" id="RDU72425.1"/>
    </source>
</evidence>
<organism evidence="1 2">
    <name type="scientific">Helicobacter aurati</name>
    <dbReference type="NCBI Taxonomy" id="137778"/>
    <lineage>
        <taxon>Bacteria</taxon>
        <taxon>Pseudomonadati</taxon>
        <taxon>Campylobacterota</taxon>
        <taxon>Epsilonproteobacteria</taxon>
        <taxon>Campylobacterales</taxon>
        <taxon>Helicobacteraceae</taxon>
        <taxon>Helicobacter</taxon>
    </lineage>
</organism>
<dbReference type="EMBL" id="NXLW01000007">
    <property type="protein sequence ID" value="RDU72425.1"/>
    <property type="molecule type" value="Genomic_DNA"/>
</dbReference>
<protein>
    <submittedName>
        <fullName evidence="1">Uncharacterized protein</fullName>
    </submittedName>
</protein>
<reference evidence="1 2" key="1">
    <citation type="submission" date="2018-04" db="EMBL/GenBank/DDBJ databases">
        <title>Novel Campyloabacter and Helicobacter Species and Strains.</title>
        <authorList>
            <person name="Mannion A.J."/>
            <person name="Shen Z."/>
            <person name="Fox J.G."/>
        </authorList>
    </citation>
    <scope>NUCLEOTIDE SEQUENCE [LARGE SCALE GENOMIC DNA]</scope>
    <source>
        <strain evidence="1 2">MIT 97-5075</strain>
    </source>
</reference>
<evidence type="ECO:0000313" key="2">
    <source>
        <dbReference type="Proteomes" id="UP000256424"/>
    </source>
</evidence>
<name>A0A3D8J5J9_9HELI</name>
<accession>A0A3D8J5J9</accession>
<sequence>MGKNLVHAVATDPIGQALAQSARILPILANMTKEIQIVALKKIPNLVILKNPKSANKRFFASLRMTKKKGGDINMTKMRLNMTKNMR</sequence>
<dbReference type="RefSeq" id="WP_115582556.1">
    <property type="nucleotide sequence ID" value="NZ_NXLW01000007.1"/>
</dbReference>